<dbReference type="InterPro" id="IPR003819">
    <property type="entry name" value="TauD/TfdA-like"/>
</dbReference>
<evidence type="ECO:0000313" key="9">
    <source>
        <dbReference type="EMBL" id="GGM09665.1"/>
    </source>
</evidence>
<feature type="region of interest" description="Disordered" evidence="7">
    <location>
        <begin position="43"/>
        <end position="62"/>
    </location>
</feature>
<evidence type="ECO:0000256" key="6">
    <source>
        <dbReference type="ARBA" id="ARBA00023004"/>
    </source>
</evidence>
<keyword evidence="4" id="KW-0223">Dioxygenase</keyword>
<dbReference type="GO" id="GO:0045329">
    <property type="term" value="P:carnitine biosynthetic process"/>
    <property type="evidence" value="ECO:0007669"/>
    <property type="project" value="TreeGrafter"/>
</dbReference>
<evidence type="ECO:0000259" key="8">
    <source>
        <dbReference type="Pfam" id="PF02668"/>
    </source>
</evidence>
<keyword evidence="5" id="KW-0560">Oxidoreductase</keyword>
<dbReference type="InterPro" id="IPR042098">
    <property type="entry name" value="TauD-like_sf"/>
</dbReference>
<evidence type="ECO:0000256" key="1">
    <source>
        <dbReference type="ARBA" id="ARBA00001954"/>
    </source>
</evidence>
<dbReference type="InterPro" id="IPR050411">
    <property type="entry name" value="AlphaKG_dependent_hydroxylases"/>
</dbReference>
<gene>
    <name evidence="9" type="ORF">GCM10007977_008500</name>
</gene>
<evidence type="ECO:0000313" key="10">
    <source>
        <dbReference type="Proteomes" id="UP000642070"/>
    </source>
</evidence>
<protein>
    <submittedName>
        <fullName evidence="9">Gamma-butyrobetaine hydroxylase</fullName>
    </submittedName>
</protein>
<accession>A0A917T4P4</accession>
<dbReference type="Gene3D" id="3.30.2020.30">
    <property type="match status" value="1"/>
</dbReference>
<feature type="domain" description="TauD/TfdA-like" evidence="8">
    <location>
        <begin position="76"/>
        <end position="302"/>
    </location>
</feature>
<keyword evidence="3" id="KW-0479">Metal-binding</keyword>
<proteinExistence type="inferred from homology"/>
<comment type="cofactor">
    <cofactor evidence="1">
        <name>Fe(2+)</name>
        <dbReference type="ChEBI" id="CHEBI:29033"/>
    </cofactor>
</comment>
<dbReference type="GO" id="GO:0046872">
    <property type="term" value="F:metal ion binding"/>
    <property type="evidence" value="ECO:0007669"/>
    <property type="project" value="UniProtKB-KW"/>
</dbReference>
<organism evidence="9 10">
    <name type="scientific">Dactylosporangium sucinum</name>
    <dbReference type="NCBI Taxonomy" id="1424081"/>
    <lineage>
        <taxon>Bacteria</taxon>
        <taxon>Bacillati</taxon>
        <taxon>Actinomycetota</taxon>
        <taxon>Actinomycetes</taxon>
        <taxon>Micromonosporales</taxon>
        <taxon>Micromonosporaceae</taxon>
        <taxon>Dactylosporangium</taxon>
    </lineage>
</organism>
<reference evidence="9" key="1">
    <citation type="journal article" date="2014" name="Int. J. Syst. Evol. Microbiol.">
        <title>Complete genome sequence of Corynebacterium casei LMG S-19264T (=DSM 44701T), isolated from a smear-ripened cheese.</title>
        <authorList>
            <consortium name="US DOE Joint Genome Institute (JGI-PGF)"/>
            <person name="Walter F."/>
            <person name="Albersmeier A."/>
            <person name="Kalinowski J."/>
            <person name="Ruckert C."/>
        </authorList>
    </citation>
    <scope>NUCLEOTIDE SEQUENCE</scope>
    <source>
        <strain evidence="9">JCM 19831</strain>
    </source>
</reference>
<reference evidence="9" key="2">
    <citation type="submission" date="2020-09" db="EMBL/GenBank/DDBJ databases">
        <authorList>
            <person name="Sun Q."/>
            <person name="Ohkuma M."/>
        </authorList>
    </citation>
    <scope>NUCLEOTIDE SEQUENCE</scope>
    <source>
        <strain evidence="9">JCM 19831</strain>
    </source>
</reference>
<dbReference type="GO" id="GO:0051213">
    <property type="term" value="F:dioxygenase activity"/>
    <property type="evidence" value="ECO:0007669"/>
    <property type="project" value="UniProtKB-KW"/>
</dbReference>
<dbReference type="Gene3D" id="3.60.130.10">
    <property type="entry name" value="Clavaminate synthase-like"/>
    <property type="match status" value="1"/>
</dbReference>
<sequence>MRDNCVCPQCRDPHSGQRLIALADIPDDIAVVGVDGTSVTFSDGHRGELGAPPGLGDGRTEAGKTLWDSAEVPRWTWREYLDDPVPAARAVWELGFCLLTGTPAQPGAVLAVARSFGHVRTTNYGELFDVRVEARPTNLAFTGLAIGPHTDNPYRDPVPTVQLLHCLRNSAEGGESGLLDGFRAAALLRERHPGYFRVLTTTPVTFAWADGTTSLRAEKPIIDVDPLGRIREVRYNHRSLRPPASAEFYAAYRAFDELLNRPGATVTFRLDPGDCVIFDNTRMMHSRTAFTAANERHLQGCYADLDALQTFLEEPR</sequence>
<evidence type="ECO:0000256" key="4">
    <source>
        <dbReference type="ARBA" id="ARBA00022964"/>
    </source>
</evidence>
<dbReference type="SUPFAM" id="SSF51197">
    <property type="entry name" value="Clavaminate synthase-like"/>
    <property type="match status" value="1"/>
</dbReference>
<comment type="caution">
    <text evidence="9">The sequence shown here is derived from an EMBL/GenBank/DDBJ whole genome shotgun (WGS) entry which is preliminary data.</text>
</comment>
<dbReference type="InterPro" id="IPR038492">
    <property type="entry name" value="GBBH-like_N_sf"/>
</dbReference>
<dbReference type="Pfam" id="PF02668">
    <property type="entry name" value="TauD"/>
    <property type="match status" value="1"/>
</dbReference>
<dbReference type="CDD" id="cd00250">
    <property type="entry name" value="CAS_like"/>
    <property type="match status" value="1"/>
</dbReference>
<keyword evidence="6" id="KW-0408">Iron</keyword>
<dbReference type="AlphaFoldDB" id="A0A917T4P4"/>
<evidence type="ECO:0000256" key="7">
    <source>
        <dbReference type="SAM" id="MobiDB-lite"/>
    </source>
</evidence>
<evidence type="ECO:0000256" key="2">
    <source>
        <dbReference type="ARBA" id="ARBA00008654"/>
    </source>
</evidence>
<keyword evidence="10" id="KW-1185">Reference proteome</keyword>
<dbReference type="PANTHER" id="PTHR10696">
    <property type="entry name" value="GAMMA-BUTYROBETAINE HYDROXYLASE-RELATED"/>
    <property type="match status" value="1"/>
</dbReference>
<evidence type="ECO:0000256" key="5">
    <source>
        <dbReference type="ARBA" id="ARBA00023002"/>
    </source>
</evidence>
<dbReference type="Proteomes" id="UP000642070">
    <property type="component" value="Unassembled WGS sequence"/>
</dbReference>
<comment type="similarity">
    <text evidence="2">Belongs to the gamma-BBH/TMLD family.</text>
</comment>
<dbReference type="PANTHER" id="PTHR10696:SF25">
    <property type="entry name" value="OXIDOREDUCTASE AIM17-RELATED"/>
    <property type="match status" value="1"/>
</dbReference>
<dbReference type="EMBL" id="BMPI01000003">
    <property type="protein sequence ID" value="GGM09665.1"/>
    <property type="molecule type" value="Genomic_DNA"/>
</dbReference>
<evidence type="ECO:0000256" key="3">
    <source>
        <dbReference type="ARBA" id="ARBA00022723"/>
    </source>
</evidence>
<name>A0A917T4P4_9ACTN</name>